<proteinExistence type="predicted"/>
<sequence>MTIKFQKFPTHFIKKFRARGTSQLIRSGAVRIREETDRQRNNLKPFRWNSNSAKFPEKILADSKRYIERILTTVSA</sequence>
<evidence type="ECO:0000313" key="1">
    <source>
        <dbReference type="EMBL" id="CAG9854892.1"/>
    </source>
</evidence>
<accession>A0A9N9XKA0</accession>
<name>A0A9N9XKA0_PHYSR</name>
<evidence type="ECO:0000313" key="2">
    <source>
        <dbReference type="Proteomes" id="UP001153712"/>
    </source>
</evidence>
<reference evidence="1" key="1">
    <citation type="submission" date="2022-01" db="EMBL/GenBank/DDBJ databases">
        <authorList>
            <person name="King R."/>
        </authorList>
    </citation>
    <scope>NUCLEOTIDE SEQUENCE</scope>
</reference>
<dbReference type="AlphaFoldDB" id="A0A9N9XKA0"/>
<keyword evidence="2" id="KW-1185">Reference proteome</keyword>
<dbReference type="Proteomes" id="UP001153712">
    <property type="component" value="Chromosome 1"/>
</dbReference>
<protein>
    <submittedName>
        <fullName evidence="1">Uncharacterized protein</fullName>
    </submittedName>
</protein>
<organism evidence="1 2">
    <name type="scientific">Phyllotreta striolata</name>
    <name type="common">Striped flea beetle</name>
    <name type="synonym">Crioceris striolata</name>
    <dbReference type="NCBI Taxonomy" id="444603"/>
    <lineage>
        <taxon>Eukaryota</taxon>
        <taxon>Metazoa</taxon>
        <taxon>Ecdysozoa</taxon>
        <taxon>Arthropoda</taxon>
        <taxon>Hexapoda</taxon>
        <taxon>Insecta</taxon>
        <taxon>Pterygota</taxon>
        <taxon>Neoptera</taxon>
        <taxon>Endopterygota</taxon>
        <taxon>Coleoptera</taxon>
        <taxon>Polyphaga</taxon>
        <taxon>Cucujiformia</taxon>
        <taxon>Chrysomeloidea</taxon>
        <taxon>Chrysomelidae</taxon>
        <taxon>Galerucinae</taxon>
        <taxon>Alticini</taxon>
        <taxon>Phyllotreta</taxon>
    </lineage>
</organism>
<dbReference type="EMBL" id="OU900094">
    <property type="protein sequence ID" value="CAG9854892.1"/>
    <property type="molecule type" value="Genomic_DNA"/>
</dbReference>
<gene>
    <name evidence="1" type="ORF">PHYEVI_LOCUS1352</name>
</gene>